<dbReference type="Proteomes" id="UP000199340">
    <property type="component" value="Unassembled WGS sequence"/>
</dbReference>
<gene>
    <name evidence="5" type="ORF">SAMN05421850_11431</name>
</gene>
<accession>A0A1G8SXR1</accession>
<dbReference type="InterPro" id="IPR020449">
    <property type="entry name" value="Tscrpt_reg_AraC-type_HTH"/>
</dbReference>
<evidence type="ECO:0000313" key="5">
    <source>
        <dbReference type="EMBL" id="SDJ34027.1"/>
    </source>
</evidence>
<dbReference type="SMART" id="SM00342">
    <property type="entry name" value="HTH_ARAC"/>
    <property type="match status" value="1"/>
</dbReference>
<dbReference type="PROSITE" id="PS01124">
    <property type="entry name" value="HTH_ARAC_FAMILY_2"/>
    <property type="match status" value="1"/>
</dbReference>
<dbReference type="PRINTS" id="PR00032">
    <property type="entry name" value="HTHARAC"/>
</dbReference>
<dbReference type="InterPro" id="IPR009057">
    <property type="entry name" value="Homeodomain-like_sf"/>
</dbReference>
<keyword evidence="6" id="KW-1185">Reference proteome</keyword>
<dbReference type="InterPro" id="IPR018060">
    <property type="entry name" value="HTH_AraC"/>
</dbReference>
<dbReference type="PANTHER" id="PTHR46796:SF6">
    <property type="entry name" value="ARAC SUBFAMILY"/>
    <property type="match status" value="1"/>
</dbReference>
<evidence type="ECO:0000313" key="6">
    <source>
        <dbReference type="Proteomes" id="UP000199340"/>
    </source>
</evidence>
<name>A0A1G8SXR1_9RHOB</name>
<reference evidence="5 6" key="1">
    <citation type="submission" date="2016-10" db="EMBL/GenBank/DDBJ databases">
        <authorList>
            <person name="de Groot N.N."/>
        </authorList>
    </citation>
    <scope>NUCLEOTIDE SEQUENCE [LARGE SCALE GENOMIC DNA]</scope>
    <source>
        <strain evidence="5 6">DSM 28010</strain>
    </source>
</reference>
<protein>
    <submittedName>
        <fullName evidence="5">AraC-type DNA-binding protein</fullName>
    </submittedName>
</protein>
<evidence type="ECO:0000259" key="4">
    <source>
        <dbReference type="PROSITE" id="PS01124"/>
    </source>
</evidence>
<dbReference type="Pfam" id="PF14525">
    <property type="entry name" value="AraC_binding_2"/>
    <property type="match status" value="1"/>
</dbReference>
<dbReference type="InterPro" id="IPR035418">
    <property type="entry name" value="AraC-bd_2"/>
</dbReference>
<keyword evidence="2 5" id="KW-0238">DNA-binding</keyword>
<keyword evidence="1" id="KW-0805">Transcription regulation</keyword>
<dbReference type="GO" id="GO:0043565">
    <property type="term" value="F:sequence-specific DNA binding"/>
    <property type="evidence" value="ECO:0007669"/>
    <property type="project" value="InterPro"/>
</dbReference>
<evidence type="ECO:0000256" key="3">
    <source>
        <dbReference type="ARBA" id="ARBA00023163"/>
    </source>
</evidence>
<dbReference type="Gene3D" id="1.10.10.60">
    <property type="entry name" value="Homeodomain-like"/>
    <property type="match status" value="1"/>
</dbReference>
<evidence type="ECO:0000256" key="1">
    <source>
        <dbReference type="ARBA" id="ARBA00023015"/>
    </source>
</evidence>
<evidence type="ECO:0000256" key="2">
    <source>
        <dbReference type="ARBA" id="ARBA00023125"/>
    </source>
</evidence>
<feature type="domain" description="HTH araC/xylS-type" evidence="4">
    <location>
        <begin position="197"/>
        <end position="290"/>
    </location>
</feature>
<dbReference type="Pfam" id="PF12833">
    <property type="entry name" value="HTH_18"/>
    <property type="match status" value="1"/>
</dbReference>
<dbReference type="EMBL" id="FNEB01000014">
    <property type="protein sequence ID" value="SDJ34027.1"/>
    <property type="molecule type" value="Genomic_DNA"/>
</dbReference>
<dbReference type="InterPro" id="IPR050204">
    <property type="entry name" value="AraC_XylS_family_regulators"/>
</dbReference>
<keyword evidence="3" id="KW-0804">Transcription</keyword>
<sequence>MQHDYWQQVSPASYRVGRVPNGNGLDLKSKLWVLDDIVASQFSASAHRIDAVAATRGRGRAPYVKVRVYEAGHAEIQEASGPGHYLLRPGDVHFIDQSRPWSARYARHSQKTLIIPHALIGYRPSEHPIARTIKGTTPAGRILNYSIKAYYASLEKGDADNAGLLAALEAALNGALGVSRRADVRAATITAMRRFALETPISQDVSAESVARDFGVSRASVFRAFADDGGLGRFRLGVKLDRAHDALAGQPQRRGHVSELASEMGFSSTAHFSDAFQNRFGVRPSEASKLIPSTLVPDLAPVNDPNDLEDTLRWSLKAIARTTG</sequence>
<dbReference type="GO" id="GO:0003700">
    <property type="term" value="F:DNA-binding transcription factor activity"/>
    <property type="evidence" value="ECO:0007669"/>
    <property type="project" value="InterPro"/>
</dbReference>
<dbReference type="AlphaFoldDB" id="A0A1G8SXR1"/>
<dbReference type="SUPFAM" id="SSF46689">
    <property type="entry name" value="Homeodomain-like"/>
    <property type="match status" value="1"/>
</dbReference>
<dbReference type="STRING" id="490829.SAMN05421850_11431"/>
<dbReference type="PANTHER" id="PTHR46796">
    <property type="entry name" value="HTH-TYPE TRANSCRIPTIONAL ACTIVATOR RHAS-RELATED"/>
    <property type="match status" value="1"/>
</dbReference>
<proteinExistence type="predicted"/>
<organism evidence="5 6">
    <name type="scientific">Lutimaribacter saemankumensis</name>
    <dbReference type="NCBI Taxonomy" id="490829"/>
    <lineage>
        <taxon>Bacteria</taxon>
        <taxon>Pseudomonadati</taxon>
        <taxon>Pseudomonadota</taxon>
        <taxon>Alphaproteobacteria</taxon>
        <taxon>Rhodobacterales</taxon>
        <taxon>Roseobacteraceae</taxon>
        <taxon>Lutimaribacter</taxon>
    </lineage>
</organism>